<evidence type="ECO:0000313" key="7">
    <source>
        <dbReference type="EMBL" id="EQD53706.1"/>
    </source>
</evidence>
<feature type="domain" description="Thiolase C-terminal" evidence="6">
    <location>
        <begin position="3"/>
        <end position="122"/>
    </location>
</feature>
<dbReference type="Pfam" id="PF22691">
    <property type="entry name" value="Thiolase_C_1"/>
    <property type="match status" value="1"/>
</dbReference>
<dbReference type="EC" id="2.3.1.176" evidence="1"/>
<dbReference type="GO" id="GO:0008289">
    <property type="term" value="F:lipid binding"/>
    <property type="evidence" value="ECO:0007669"/>
    <property type="project" value="UniProtKB-KW"/>
</dbReference>
<evidence type="ECO:0000256" key="4">
    <source>
        <dbReference type="ARBA" id="ARBA00023121"/>
    </source>
</evidence>
<evidence type="ECO:0000256" key="5">
    <source>
        <dbReference type="ARBA" id="ARBA00032316"/>
    </source>
</evidence>
<keyword evidence="2" id="KW-0813">Transport</keyword>
<evidence type="ECO:0000256" key="2">
    <source>
        <dbReference type="ARBA" id="ARBA00022448"/>
    </source>
</evidence>
<dbReference type="PANTHER" id="PTHR42870">
    <property type="entry name" value="ACETYL-COA C-ACETYLTRANSFERASE"/>
    <property type="match status" value="1"/>
</dbReference>
<protein>
    <recommendedName>
        <fullName evidence="1">propanoyl-CoA C-acyltransferase</fullName>
        <ecNumber evidence="1">2.3.1.176</ecNumber>
    </recommendedName>
    <alternativeName>
        <fullName evidence="5">Propanoyl-CoA C-acyltransferase</fullName>
    </alternativeName>
</protein>
<proteinExistence type="predicted"/>
<dbReference type="CDD" id="cd00829">
    <property type="entry name" value="SCP-x_thiolase"/>
    <property type="match status" value="1"/>
</dbReference>
<evidence type="ECO:0000259" key="6">
    <source>
        <dbReference type="Pfam" id="PF22691"/>
    </source>
</evidence>
<dbReference type="InterPro" id="IPR016039">
    <property type="entry name" value="Thiolase-like"/>
</dbReference>
<name>T0ZZK2_9ZZZZ</name>
<gene>
    <name evidence="7" type="ORF">B1A_12280</name>
</gene>
<dbReference type="PROSITE" id="PS00737">
    <property type="entry name" value="THIOLASE_2"/>
    <property type="match status" value="1"/>
</dbReference>
<dbReference type="GO" id="GO:0016747">
    <property type="term" value="F:acyltransferase activity, transferring groups other than amino-acyl groups"/>
    <property type="evidence" value="ECO:0007669"/>
    <property type="project" value="InterPro"/>
</dbReference>
<reference evidence="7" key="2">
    <citation type="journal article" date="2014" name="ISME J.">
        <title>Microbial stratification in low pH oxic and suboxic macroscopic growths along an acid mine drainage.</title>
        <authorList>
            <person name="Mendez-Garcia C."/>
            <person name="Mesa V."/>
            <person name="Sprenger R.R."/>
            <person name="Richter M."/>
            <person name="Diez M.S."/>
            <person name="Solano J."/>
            <person name="Bargiela R."/>
            <person name="Golyshina O.V."/>
            <person name="Manteca A."/>
            <person name="Ramos J.L."/>
            <person name="Gallego J.R."/>
            <person name="Llorente I."/>
            <person name="Martins Dos Santos V.A."/>
            <person name="Jensen O.N."/>
            <person name="Pelaez A.I."/>
            <person name="Sanchez J."/>
            <person name="Ferrer M."/>
        </authorList>
    </citation>
    <scope>NUCLEOTIDE SEQUENCE</scope>
</reference>
<dbReference type="InterPro" id="IPR020613">
    <property type="entry name" value="Thiolase_CS"/>
</dbReference>
<keyword evidence="3" id="KW-0445">Lipid transport</keyword>
<dbReference type="SUPFAM" id="SSF53901">
    <property type="entry name" value="Thiolase-like"/>
    <property type="match status" value="1"/>
</dbReference>
<evidence type="ECO:0000256" key="1">
    <source>
        <dbReference type="ARBA" id="ARBA00012352"/>
    </source>
</evidence>
<accession>T0ZZK2</accession>
<feature type="non-terminal residue" evidence="7">
    <location>
        <position position="1"/>
    </location>
</feature>
<keyword evidence="4" id="KW-0446">Lipid-binding</keyword>
<keyword evidence="7" id="KW-0012">Acyltransferase</keyword>
<dbReference type="PANTHER" id="PTHR42870:SF1">
    <property type="entry name" value="NON-SPECIFIC LIPID-TRANSFER PROTEIN-LIKE 2"/>
    <property type="match status" value="1"/>
</dbReference>
<dbReference type="InterPro" id="IPR055140">
    <property type="entry name" value="Thiolase_C_2"/>
</dbReference>
<keyword evidence="7" id="KW-0808">Transferase</keyword>
<organism evidence="7">
    <name type="scientific">mine drainage metagenome</name>
    <dbReference type="NCBI Taxonomy" id="410659"/>
    <lineage>
        <taxon>unclassified sequences</taxon>
        <taxon>metagenomes</taxon>
        <taxon>ecological metagenomes</taxon>
    </lineage>
</organism>
<dbReference type="EMBL" id="AUZX01008899">
    <property type="protein sequence ID" value="EQD53706.1"/>
    <property type="molecule type" value="Genomic_DNA"/>
</dbReference>
<dbReference type="AlphaFoldDB" id="T0ZZK2"/>
<dbReference type="Gene3D" id="3.40.47.10">
    <property type="match status" value="1"/>
</dbReference>
<comment type="caution">
    <text evidence="7">The sequence shown here is derived from an EMBL/GenBank/DDBJ whole genome shotgun (WGS) entry which is preliminary data.</text>
</comment>
<sequence>NTVERAVARAYDAAGVGSVRSLDVIELHDAAAPAELIVYEELGLCAKGEGPALLAKGDTALGGSRPVNTSGGLLSKGHPIGATGLAQIAEVVWQLQGRADQRQVEGARVALCENAGGFLGTEPAATCIHIFGV</sequence>
<dbReference type="GO" id="GO:0006869">
    <property type="term" value="P:lipid transport"/>
    <property type="evidence" value="ECO:0007669"/>
    <property type="project" value="UniProtKB-KW"/>
</dbReference>
<evidence type="ECO:0000256" key="3">
    <source>
        <dbReference type="ARBA" id="ARBA00023055"/>
    </source>
</evidence>
<reference evidence="7" key="1">
    <citation type="submission" date="2013-08" db="EMBL/GenBank/DDBJ databases">
        <authorList>
            <person name="Mendez C."/>
            <person name="Richter M."/>
            <person name="Ferrer M."/>
            <person name="Sanchez J."/>
        </authorList>
    </citation>
    <scope>NUCLEOTIDE SEQUENCE</scope>
</reference>